<name>A0A6L9QKI1_9ACTN</name>
<dbReference type="Proteomes" id="UP000475532">
    <property type="component" value="Unassembled WGS sequence"/>
</dbReference>
<dbReference type="EMBL" id="JAAGLI010000633">
    <property type="protein sequence ID" value="NEA25588.1"/>
    <property type="molecule type" value="Genomic_DNA"/>
</dbReference>
<evidence type="ECO:0000313" key="1">
    <source>
        <dbReference type="EMBL" id="NEA25588.1"/>
    </source>
</evidence>
<sequence>MIRRKKPEIDKDEKSCGWTAPKRGLAITDLGRTTVDGPPNSPVEAHNKYVSTKNAATPGIHYWGWTEIDVNHVKARQTGARTIDGIGDEAFTYTSTGLSKSMDISGVVLRVKNTVLRVELMYERGTASAGEAHEAARWAARAAAKP</sequence>
<dbReference type="AlphaFoldDB" id="A0A6L9QKI1"/>
<protein>
    <submittedName>
        <fullName evidence="1">Uncharacterized protein</fullName>
    </submittedName>
</protein>
<evidence type="ECO:0000313" key="2">
    <source>
        <dbReference type="Proteomes" id="UP000475532"/>
    </source>
</evidence>
<organism evidence="1 2">
    <name type="scientific">Actinomadura bangladeshensis</name>
    <dbReference type="NCBI Taxonomy" id="453573"/>
    <lineage>
        <taxon>Bacteria</taxon>
        <taxon>Bacillati</taxon>
        <taxon>Actinomycetota</taxon>
        <taxon>Actinomycetes</taxon>
        <taxon>Streptosporangiales</taxon>
        <taxon>Thermomonosporaceae</taxon>
        <taxon>Actinomadura</taxon>
    </lineage>
</organism>
<gene>
    <name evidence="1" type="ORF">G3I70_24320</name>
</gene>
<comment type="caution">
    <text evidence="1">The sequence shown here is derived from an EMBL/GenBank/DDBJ whole genome shotgun (WGS) entry which is preliminary data.</text>
</comment>
<proteinExistence type="predicted"/>
<reference evidence="1 2" key="1">
    <citation type="submission" date="2020-01" db="EMBL/GenBank/DDBJ databases">
        <title>Insect and environment-associated Actinomycetes.</title>
        <authorList>
            <person name="Currrie C."/>
            <person name="Chevrette M."/>
            <person name="Carlson C."/>
            <person name="Stubbendieck R."/>
            <person name="Wendt-Pienkowski E."/>
        </authorList>
    </citation>
    <scope>NUCLEOTIDE SEQUENCE [LARGE SCALE GENOMIC DNA]</scope>
    <source>
        <strain evidence="1 2">SID10258</strain>
    </source>
</reference>
<dbReference type="RefSeq" id="WP_163059650.1">
    <property type="nucleotide sequence ID" value="NZ_JAAGLI010000633.1"/>
</dbReference>
<accession>A0A6L9QKI1</accession>